<evidence type="ECO:0000313" key="3">
    <source>
        <dbReference type="EMBL" id="GEO40965.1"/>
    </source>
</evidence>
<gene>
    <name evidence="3" type="ORF">SAE02_51130</name>
</gene>
<proteinExistence type="inferred from homology"/>
<comment type="caution">
    <text evidence="3">The sequence shown here is derived from an EMBL/GenBank/DDBJ whole genome shotgun (WGS) entry which is preliminary data.</text>
</comment>
<sequence>MKRHVVWSDEARNDYLAIIRHIADENPDAAERVAARIDHAGAALADFATGRPGRVTGTYERVLHDLPYIVAYEIIAHPEGGETVAILHVIHGARDWPAEQWPASG</sequence>
<dbReference type="RefSeq" id="WP_044431918.1">
    <property type="nucleotide sequence ID" value="NZ_BJYZ01000024.1"/>
</dbReference>
<evidence type="ECO:0000256" key="2">
    <source>
        <dbReference type="ARBA" id="ARBA00022649"/>
    </source>
</evidence>
<dbReference type="InterPro" id="IPR007712">
    <property type="entry name" value="RelE/ParE_toxin"/>
</dbReference>
<reference evidence="3 4" key="1">
    <citation type="submission" date="2019-07" db="EMBL/GenBank/DDBJ databases">
        <title>Whole genome shotgun sequence of Skermanella aerolata NBRC 106429.</title>
        <authorList>
            <person name="Hosoyama A."/>
            <person name="Uohara A."/>
            <person name="Ohji S."/>
            <person name="Ichikawa N."/>
        </authorList>
    </citation>
    <scope>NUCLEOTIDE SEQUENCE [LARGE SCALE GENOMIC DNA]</scope>
    <source>
        <strain evidence="3 4">NBRC 106429</strain>
    </source>
</reference>
<dbReference type="Gene3D" id="3.30.2310.20">
    <property type="entry name" value="RelE-like"/>
    <property type="match status" value="1"/>
</dbReference>
<keyword evidence="4" id="KW-1185">Reference proteome</keyword>
<evidence type="ECO:0000256" key="1">
    <source>
        <dbReference type="ARBA" id="ARBA00006226"/>
    </source>
</evidence>
<dbReference type="InterPro" id="IPR051803">
    <property type="entry name" value="TA_system_RelE-like_toxin"/>
</dbReference>
<protein>
    <submittedName>
        <fullName evidence="3">Plasmid stabilization protein</fullName>
    </submittedName>
</protein>
<dbReference type="PANTHER" id="PTHR33755:SF6">
    <property type="entry name" value="PLASMID STABILIZATION SYSTEM PROTEIN"/>
    <property type="match status" value="1"/>
</dbReference>
<comment type="similarity">
    <text evidence="1">Belongs to the RelE toxin family.</text>
</comment>
<dbReference type="EMBL" id="BJYZ01000024">
    <property type="protein sequence ID" value="GEO40965.1"/>
    <property type="molecule type" value="Genomic_DNA"/>
</dbReference>
<evidence type="ECO:0000313" key="4">
    <source>
        <dbReference type="Proteomes" id="UP000321523"/>
    </source>
</evidence>
<dbReference type="InterPro" id="IPR035093">
    <property type="entry name" value="RelE/ParE_toxin_dom_sf"/>
</dbReference>
<keyword evidence="2" id="KW-1277">Toxin-antitoxin system</keyword>
<organism evidence="3 4">
    <name type="scientific">Skermanella aerolata</name>
    <dbReference type="NCBI Taxonomy" id="393310"/>
    <lineage>
        <taxon>Bacteria</taxon>
        <taxon>Pseudomonadati</taxon>
        <taxon>Pseudomonadota</taxon>
        <taxon>Alphaproteobacteria</taxon>
        <taxon>Rhodospirillales</taxon>
        <taxon>Azospirillaceae</taxon>
        <taxon>Skermanella</taxon>
    </lineage>
</organism>
<accession>A0A512DWV7</accession>
<dbReference type="OrthoDB" id="595470at2"/>
<dbReference type="PANTHER" id="PTHR33755">
    <property type="entry name" value="TOXIN PARE1-RELATED"/>
    <property type="match status" value="1"/>
</dbReference>
<name>A0A512DWV7_9PROT</name>
<dbReference type="Pfam" id="PF05016">
    <property type="entry name" value="ParE_toxin"/>
    <property type="match status" value="1"/>
</dbReference>
<dbReference type="AlphaFoldDB" id="A0A512DWV7"/>
<dbReference type="Proteomes" id="UP000321523">
    <property type="component" value="Unassembled WGS sequence"/>
</dbReference>